<dbReference type="PANTHER" id="PTHR43668">
    <property type="entry name" value="ALLANTOINASE"/>
    <property type="match status" value="1"/>
</dbReference>
<dbReference type="SUPFAM" id="SSF51338">
    <property type="entry name" value="Composite domain of metallo-dependent hydrolases"/>
    <property type="match status" value="1"/>
</dbReference>
<proteinExistence type="predicted"/>
<dbReference type="EMBL" id="CCCS020000002">
    <property type="protein sequence ID" value="CDQ08605.1"/>
    <property type="molecule type" value="Genomic_DNA"/>
</dbReference>
<keyword evidence="1" id="KW-0665">Pyrimidine biosynthesis</keyword>
<accession>A0A060UJC1</accession>
<dbReference type="SUPFAM" id="SSF51556">
    <property type="entry name" value="Metallo-dependent hydrolases"/>
    <property type="match status" value="1"/>
</dbReference>
<dbReference type="GO" id="GO:0004151">
    <property type="term" value="F:dihydroorotase activity"/>
    <property type="evidence" value="ECO:0007669"/>
    <property type="project" value="InterPro"/>
</dbReference>
<dbReference type="PANTHER" id="PTHR43668:SF2">
    <property type="entry name" value="ALLANTOINASE"/>
    <property type="match status" value="1"/>
</dbReference>
<evidence type="ECO:0000256" key="1">
    <source>
        <dbReference type="ARBA" id="ARBA00022975"/>
    </source>
</evidence>
<dbReference type="InterPro" id="IPR011059">
    <property type="entry name" value="Metal-dep_hydrolase_composite"/>
</dbReference>
<dbReference type="GO" id="GO:0006221">
    <property type="term" value="P:pyrimidine nucleotide biosynthetic process"/>
    <property type="evidence" value="ECO:0007669"/>
    <property type="project" value="UniProtKB-KW"/>
</dbReference>
<dbReference type="AlphaFoldDB" id="A0A060UJC1"/>
<dbReference type="Gene3D" id="2.30.40.10">
    <property type="entry name" value="Urease, subunit C, domain 1"/>
    <property type="match status" value="1"/>
</dbReference>
<reference evidence="3" key="2">
    <citation type="submission" date="2014-07" db="EMBL/GenBank/DDBJ databases">
        <title>Initial genome analysis of the psychrotolerant acidophile Acidithiobacillus ferrivorans CF27: insights into iron and sulfur oxidation pathways and into biofilm formation.</title>
        <authorList>
            <person name="Talla E."/>
            <person name="Hedrich S."/>
            <person name="Mangenot S."/>
            <person name="Ji B."/>
            <person name="Johnson D.B."/>
            <person name="Barbe V."/>
            <person name="Bonnefoy V."/>
        </authorList>
    </citation>
    <scope>NUCLEOTIDE SEQUENCE [LARGE SCALE GENOMIC DNA]</scope>
    <source>
        <strain evidence="3">CF27</strain>
    </source>
</reference>
<dbReference type="CDD" id="cd01317">
    <property type="entry name" value="DHOase_IIa"/>
    <property type="match status" value="1"/>
</dbReference>
<dbReference type="InterPro" id="IPR032466">
    <property type="entry name" value="Metal_Hydrolase"/>
</dbReference>
<protein>
    <submittedName>
        <fullName evidence="3">Dihydroorotase-like protein</fullName>
    </submittedName>
</protein>
<sequence length="427" mass="45071">MKTVHRIIRNIRVMDPSDGFDAVTDLAVAGGRIVARGTLPPDFTAEEVLNGTGLIACPGFIETSFQAHTPGHGRDGDLASELRAAVAGGVTQVLLRPDTLPMADIPAVLQEQRVLAERLALANVHLSGALTTQLQGAALTEMAGLAEAGAIAFSQAKEPVLSAALLRLALSYAADLGLPVLLHGEQPELAANGVMHEGRLSIRLGLTGRPAAAEQIGVQRDIAIAALSACPIHFPHLSIAAAVAEVAAARQRGEPVTCGVSIHHLLLTEQDVGFFNLHAKILPPLRAAAERDALRHAIATGAITAISSDHSPWGVDREGMTFTQAPFGIAAVEWLLPLALRLMDEGVLDLMTVLNLLSVGPAQALGLPVPSLAVGATADLCIFDPESYFTVEPGRQWSRGRNLPYGQWELRGQVRYTLVAGRMVFRG</sequence>
<organism evidence="3">
    <name type="scientific">Acidithiobacillus ferrivorans</name>
    <dbReference type="NCBI Taxonomy" id="160808"/>
    <lineage>
        <taxon>Bacteria</taxon>
        <taxon>Pseudomonadati</taxon>
        <taxon>Pseudomonadota</taxon>
        <taxon>Acidithiobacillia</taxon>
        <taxon>Acidithiobacillales</taxon>
        <taxon>Acidithiobacillaceae</taxon>
        <taxon>Acidithiobacillus</taxon>
    </lineage>
</organism>
<dbReference type="Gene3D" id="3.20.20.140">
    <property type="entry name" value="Metal-dependent hydrolases"/>
    <property type="match status" value="1"/>
</dbReference>
<dbReference type="InterPro" id="IPR004722">
    <property type="entry name" value="DHOase"/>
</dbReference>
<comment type="caution">
    <text evidence="3">The sequence shown here is derived from an EMBL/GenBank/DDBJ whole genome shotgun (WGS) entry which is preliminary data.</text>
</comment>
<dbReference type="Pfam" id="PF01979">
    <property type="entry name" value="Amidohydro_1"/>
    <property type="match status" value="1"/>
</dbReference>
<feature type="domain" description="Amidohydrolase-related" evidence="2">
    <location>
        <begin position="139"/>
        <end position="424"/>
    </location>
</feature>
<dbReference type="GO" id="GO:0006145">
    <property type="term" value="P:purine nucleobase catabolic process"/>
    <property type="evidence" value="ECO:0007669"/>
    <property type="project" value="TreeGrafter"/>
</dbReference>
<dbReference type="GO" id="GO:0004038">
    <property type="term" value="F:allantoinase activity"/>
    <property type="evidence" value="ECO:0007669"/>
    <property type="project" value="TreeGrafter"/>
</dbReference>
<dbReference type="InterPro" id="IPR006680">
    <property type="entry name" value="Amidohydro-rel"/>
</dbReference>
<dbReference type="GO" id="GO:0005737">
    <property type="term" value="C:cytoplasm"/>
    <property type="evidence" value="ECO:0007669"/>
    <property type="project" value="TreeGrafter"/>
</dbReference>
<evidence type="ECO:0000259" key="2">
    <source>
        <dbReference type="Pfam" id="PF01979"/>
    </source>
</evidence>
<dbReference type="GO" id="GO:0046872">
    <property type="term" value="F:metal ion binding"/>
    <property type="evidence" value="ECO:0007669"/>
    <property type="project" value="InterPro"/>
</dbReference>
<evidence type="ECO:0000313" key="3">
    <source>
        <dbReference type="EMBL" id="CDQ08605.1"/>
    </source>
</evidence>
<dbReference type="NCBIfam" id="TIGR00857">
    <property type="entry name" value="pyrC_multi"/>
    <property type="match status" value="1"/>
</dbReference>
<name>A0A060UJC1_9PROT</name>
<dbReference type="InterPro" id="IPR050138">
    <property type="entry name" value="DHOase/Allantoinase_Hydrolase"/>
</dbReference>
<gene>
    <name evidence="3" type="primary">pyrC</name>
    <name evidence="3" type="ORF">AFERRI_100040</name>
</gene>
<reference evidence="3" key="1">
    <citation type="submission" date="2014-03" db="EMBL/GenBank/DDBJ databases">
        <authorList>
            <person name="Genoscope - CEA"/>
        </authorList>
    </citation>
    <scope>NUCLEOTIDE SEQUENCE [LARGE SCALE GENOMIC DNA]</scope>
    <source>
        <strain evidence="3">CF27</strain>
    </source>
</reference>